<feature type="repeat" description="ANK" evidence="3">
    <location>
        <begin position="38"/>
        <end position="70"/>
    </location>
</feature>
<dbReference type="SMART" id="SM00248">
    <property type="entry name" value="ANK"/>
    <property type="match status" value="3"/>
</dbReference>
<dbReference type="PANTHER" id="PTHR24161">
    <property type="entry name" value="ANK_REP_REGION DOMAIN-CONTAINING PROTEIN-RELATED"/>
    <property type="match status" value="1"/>
</dbReference>
<keyword evidence="1" id="KW-0677">Repeat</keyword>
<dbReference type="EMBL" id="BMAC01000356">
    <property type="protein sequence ID" value="GFP94547.1"/>
    <property type="molecule type" value="Genomic_DNA"/>
</dbReference>
<dbReference type="Gene3D" id="1.25.40.20">
    <property type="entry name" value="Ankyrin repeat-containing domain"/>
    <property type="match status" value="2"/>
</dbReference>
<name>A0A830C1R8_9LAMI</name>
<accession>A0A830C1R8</accession>
<evidence type="ECO:0000256" key="1">
    <source>
        <dbReference type="ARBA" id="ARBA00022737"/>
    </source>
</evidence>
<evidence type="ECO:0000256" key="2">
    <source>
        <dbReference type="ARBA" id="ARBA00023043"/>
    </source>
</evidence>
<dbReference type="OrthoDB" id="1744943at2759"/>
<dbReference type="PROSITE" id="PS50297">
    <property type="entry name" value="ANK_REP_REGION"/>
    <property type="match status" value="2"/>
</dbReference>
<protein>
    <submittedName>
        <fullName evidence="4">E3 ubiquitin-protein ligase xbat33</fullName>
    </submittedName>
</protein>
<organism evidence="4 5">
    <name type="scientific">Phtheirospermum japonicum</name>
    <dbReference type="NCBI Taxonomy" id="374723"/>
    <lineage>
        <taxon>Eukaryota</taxon>
        <taxon>Viridiplantae</taxon>
        <taxon>Streptophyta</taxon>
        <taxon>Embryophyta</taxon>
        <taxon>Tracheophyta</taxon>
        <taxon>Spermatophyta</taxon>
        <taxon>Magnoliopsida</taxon>
        <taxon>eudicotyledons</taxon>
        <taxon>Gunneridae</taxon>
        <taxon>Pentapetalae</taxon>
        <taxon>asterids</taxon>
        <taxon>lamiids</taxon>
        <taxon>Lamiales</taxon>
        <taxon>Orobanchaceae</taxon>
        <taxon>Orobanchaceae incertae sedis</taxon>
        <taxon>Phtheirospermum</taxon>
    </lineage>
</organism>
<sequence length="339" mass="37654">MMSKCGIGGKDGGRDVVAAKEEAENNDMAGADPNKVSLGLTPLAIAAMENDTQFLRLLLAAEANPNFHTTELLLPIDYAAEVTRADYLNGRTVLHFATVNGHVRCIQLVLANLVLIVPFETVRNKNNGSNNKTNDLFKLVNKVVDGGVTALHVAALNGYIDCVQLLLDLRANTSDSSIAMIPFFAPLMNPQVHLRSSNLLERLQPQVICHLQDPHQFFLEACQSHASISIMVFFSLIFSLPLQLAQRYITQPEARLGVEQVDGHEFLEVLVLFDPTLEQLLESLVAIMSCVYTKIFSGPKARRFNVLEFRFRQGGSSGMEFHNFMKIDSSGMYNFHRNF</sequence>
<proteinExistence type="predicted"/>
<dbReference type="InterPro" id="IPR036770">
    <property type="entry name" value="Ankyrin_rpt-contain_sf"/>
</dbReference>
<dbReference type="InterPro" id="IPR002110">
    <property type="entry name" value="Ankyrin_rpt"/>
</dbReference>
<comment type="caution">
    <text evidence="4">The sequence shown here is derived from an EMBL/GenBank/DDBJ whole genome shotgun (WGS) entry which is preliminary data.</text>
</comment>
<dbReference type="Pfam" id="PF12796">
    <property type="entry name" value="Ank_2"/>
    <property type="match status" value="1"/>
</dbReference>
<evidence type="ECO:0000313" key="5">
    <source>
        <dbReference type="Proteomes" id="UP000653305"/>
    </source>
</evidence>
<keyword evidence="5" id="KW-1185">Reference proteome</keyword>
<dbReference type="AlphaFoldDB" id="A0A830C1R8"/>
<evidence type="ECO:0000313" key="4">
    <source>
        <dbReference type="EMBL" id="GFP94547.1"/>
    </source>
</evidence>
<feature type="repeat" description="ANK" evidence="3">
    <location>
        <begin position="146"/>
        <end position="178"/>
    </location>
</feature>
<reference evidence="4" key="1">
    <citation type="submission" date="2020-07" db="EMBL/GenBank/DDBJ databases">
        <title>Ethylene signaling mediates host invasion by parasitic plants.</title>
        <authorList>
            <person name="Yoshida S."/>
        </authorList>
    </citation>
    <scope>NUCLEOTIDE SEQUENCE</scope>
    <source>
        <strain evidence="4">Okayama</strain>
    </source>
</reference>
<dbReference type="PANTHER" id="PTHR24161:SF85">
    <property type="entry name" value="PALMITOYLTRANSFERASE HIP14"/>
    <property type="match status" value="1"/>
</dbReference>
<dbReference type="SUPFAM" id="SSF48403">
    <property type="entry name" value="Ankyrin repeat"/>
    <property type="match status" value="1"/>
</dbReference>
<gene>
    <name evidence="4" type="ORF">PHJA_001599100</name>
</gene>
<evidence type="ECO:0000256" key="3">
    <source>
        <dbReference type="PROSITE-ProRule" id="PRU00023"/>
    </source>
</evidence>
<dbReference type="PROSITE" id="PS50088">
    <property type="entry name" value="ANK_REPEAT"/>
    <property type="match status" value="2"/>
</dbReference>
<keyword evidence="2 3" id="KW-0040">ANK repeat</keyword>
<dbReference type="Proteomes" id="UP000653305">
    <property type="component" value="Unassembled WGS sequence"/>
</dbReference>